<evidence type="ECO:0000313" key="2">
    <source>
        <dbReference type="Proteomes" id="UP001349343"/>
    </source>
</evidence>
<keyword evidence="2" id="KW-1185">Reference proteome</keyword>
<protein>
    <submittedName>
        <fullName evidence="1">Uncharacterized protein</fullName>
    </submittedName>
</protein>
<reference evidence="1 2" key="1">
    <citation type="submission" date="2023-11" db="EMBL/GenBank/DDBJ databases">
        <authorList>
            <person name="Cook R."/>
            <person name="Crisci M."/>
            <person name="Pye H."/>
            <person name="Adriaenssens E."/>
            <person name="Santini J."/>
        </authorList>
    </citation>
    <scope>NUCLEOTIDE SEQUENCE [LARGE SCALE GENOMIC DNA]</scope>
    <source>
        <strain evidence="1">Lak_Megaphage_RVC_JS4_GC31</strain>
    </source>
</reference>
<dbReference type="EMBL" id="OR769222">
    <property type="protein sequence ID" value="WQJ52832.1"/>
    <property type="molecule type" value="Genomic_DNA"/>
</dbReference>
<dbReference type="Proteomes" id="UP001349343">
    <property type="component" value="Segment"/>
</dbReference>
<proteinExistence type="predicted"/>
<name>A0ABZ0Z2X3_9CAUD</name>
<organism evidence="1 2">
    <name type="scientific">phage Lak_Megaphage_RVC_JS4_GC31</name>
    <dbReference type="NCBI Taxonomy" id="3109228"/>
    <lineage>
        <taxon>Viruses</taxon>
        <taxon>Duplodnaviria</taxon>
        <taxon>Heunggongvirae</taxon>
        <taxon>Uroviricota</taxon>
        <taxon>Caudoviricetes</taxon>
        <taxon>Caudoviricetes code 15 clade</taxon>
    </lineage>
</organism>
<accession>A0ABZ0Z2X3</accession>
<evidence type="ECO:0000313" key="1">
    <source>
        <dbReference type="EMBL" id="WQJ52832.1"/>
    </source>
</evidence>
<sequence>MPISNNLEQFIQKSGDVLSSNELKEAVLKKEEISKLMENETSFAYDTTNTPIPGEEVDYKITEQLDAINKDSALNSLITAAAIAKAQNEKPKLTPAQKAEQRKQFVEAMLYQQGELYYQQHHYIMDGRTKRKIRKRIERDYDKGRFNKQGVYFEQPKGRKVLLKKQNNNEDKPAVQMSNLI</sequence>